<gene>
    <name evidence="10" type="primary">nrxn1a_6</name>
    <name evidence="10" type="ORF">EYF80_029944</name>
</gene>
<protein>
    <submittedName>
        <fullName evidence="10">Neurexin-1a</fullName>
    </submittedName>
</protein>
<reference evidence="10 11" key="1">
    <citation type="submission" date="2019-03" db="EMBL/GenBank/DDBJ databases">
        <title>First draft genome of Liparis tanakae, snailfish: a comprehensive survey of snailfish specific genes.</title>
        <authorList>
            <person name="Kim W."/>
            <person name="Song I."/>
            <person name="Jeong J.-H."/>
            <person name="Kim D."/>
            <person name="Kim S."/>
            <person name="Ryu S."/>
            <person name="Song J.Y."/>
            <person name="Lee S.K."/>
        </authorList>
    </citation>
    <scope>NUCLEOTIDE SEQUENCE [LARGE SCALE GENOMIC DNA]</scope>
    <source>
        <tissue evidence="10">Muscle</tissue>
    </source>
</reference>
<sequence length="294" mass="32459">MAGDHTQLEFHNIETGIVTEKRFMSMVPSNFIGHLQSLSFNGMAYIDLCKNGDIDYCELNAMIGFKNIIADPVTFKSRSSYVTLTTLQAYYSMHLFFQFKTTSSDGLILFNSGDGNDFIVVELVKGYLHYVSDLGNGAHLIKGNSNKPLNDNHWHNVIISRDTNNHHMVKIDTKITTQMTTGAKNLDLKGHLYVGGVAKEMFKELPKLVHAKEGFQGCLASMDLNGRLPDLMSDALDCVGQIERGCEGPSTTCQEDSCANQGVCLQQWEGFSCDCSMTTFGGPLCNDGRLPLSN</sequence>
<feature type="domain" description="Laminin G" evidence="8">
    <location>
        <begin position="71"/>
        <end position="246"/>
    </location>
</feature>
<evidence type="ECO:0000313" key="11">
    <source>
        <dbReference type="Proteomes" id="UP000314294"/>
    </source>
</evidence>
<comment type="subcellular location">
    <subcellularLocation>
        <location evidence="1">Membrane</location>
        <topology evidence="1">Single-pass type I membrane protein</topology>
    </subcellularLocation>
</comment>
<dbReference type="OrthoDB" id="6275838at2759"/>
<dbReference type="Pfam" id="PF02210">
    <property type="entry name" value="Laminin_G_2"/>
    <property type="match status" value="1"/>
</dbReference>
<dbReference type="InterPro" id="IPR013320">
    <property type="entry name" value="ConA-like_dom_sf"/>
</dbReference>
<dbReference type="InterPro" id="IPR050372">
    <property type="entry name" value="Neurexin-related_CASP"/>
</dbReference>
<name>A0A4Z2H1T6_9TELE</name>
<evidence type="ECO:0000256" key="5">
    <source>
        <dbReference type="ARBA" id="ARBA00023136"/>
    </source>
</evidence>
<proteinExistence type="predicted"/>
<keyword evidence="3" id="KW-0812">Transmembrane</keyword>
<comment type="caution">
    <text evidence="7">Lacks conserved residue(s) required for the propagation of feature annotation.</text>
</comment>
<dbReference type="InterPro" id="IPR000742">
    <property type="entry name" value="EGF"/>
</dbReference>
<evidence type="ECO:0000256" key="7">
    <source>
        <dbReference type="PROSITE-ProRule" id="PRU00076"/>
    </source>
</evidence>
<dbReference type="PANTHER" id="PTHR15036">
    <property type="entry name" value="PIKACHURIN-LIKE PROTEIN"/>
    <property type="match status" value="1"/>
</dbReference>
<dbReference type="Proteomes" id="UP000314294">
    <property type="component" value="Unassembled WGS sequence"/>
</dbReference>
<dbReference type="FunFam" id="2.60.120.200:FF:000004">
    <property type="entry name" value="neurexin-1 isoform X1"/>
    <property type="match status" value="1"/>
</dbReference>
<dbReference type="SUPFAM" id="SSF57196">
    <property type="entry name" value="EGF/Laminin"/>
    <property type="match status" value="1"/>
</dbReference>
<dbReference type="PROSITE" id="PS50026">
    <property type="entry name" value="EGF_3"/>
    <property type="match status" value="1"/>
</dbReference>
<keyword evidence="4" id="KW-1133">Transmembrane helix</keyword>
<dbReference type="InterPro" id="IPR001791">
    <property type="entry name" value="Laminin_G"/>
</dbReference>
<evidence type="ECO:0000256" key="6">
    <source>
        <dbReference type="ARBA" id="ARBA00023157"/>
    </source>
</evidence>
<dbReference type="Gene3D" id="2.10.25.10">
    <property type="entry name" value="Laminin"/>
    <property type="match status" value="1"/>
</dbReference>
<keyword evidence="2 7" id="KW-0245">EGF-like domain</keyword>
<dbReference type="SMART" id="SM00282">
    <property type="entry name" value="LamG"/>
    <property type="match status" value="1"/>
</dbReference>
<dbReference type="PROSITE" id="PS50025">
    <property type="entry name" value="LAM_G_DOMAIN"/>
    <property type="match status" value="1"/>
</dbReference>
<dbReference type="FunFam" id="2.10.25.10:FF:000015">
    <property type="entry name" value="neurexin-1 isoform X1"/>
    <property type="match status" value="1"/>
</dbReference>
<keyword evidence="6" id="KW-1015">Disulfide bond</keyword>
<evidence type="ECO:0000313" key="10">
    <source>
        <dbReference type="EMBL" id="TNN59838.1"/>
    </source>
</evidence>
<evidence type="ECO:0000259" key="8">
    <source>
        <dbReference type="PROSITE" id="PS50025"/>
    </source>
</evidence>
<dbReference type="AlphaFoldDB" id="A0A4Z2H1T6"/>
<feature type="domain" description="EGF-like" evidence="9">
    <location>
        <begin position="249"/>
        <end position="286"/>
    </location>
</feature>
<accession>A0A4Z2H1T6</accession>
<evidence type="ECO:0000259" key="9">
    <source>
        <dbReference type="PROSITE" id="PS50026"/>
    </source>
</evidence>
<keyword evidence="11" id="KW-1185">Reference proteome</keyword>
<evidence type="ECO:0000256" key="1">
    <source>
        <dbReference type="ARBA" id="ARBA00004479"/>
    </source>
</evidence>
<evidence type="ECO:0000256" key="4">
    <source>
        <dbReference type="ARBA" id="ARBA00022989"/>
    </source>
</evidence>
<evidence type="ECO:0000256" key="3">
    <source>
        <dbReference type="ARBA" id="ARBA00022692"/>
    </source>
</evidence>
<comment type="caution">
    <text evidence="10">The sequence shown here is derived from an EMBL/GenBank/DDBJ whole genome shotgun (WGS) entry which is preliminary data.</text>
</comment>
<organism evidence="10 11">
    <name type="scientific">Liparis tanakae</name>
    <name type="common">Tanaka's snailfish</name>
    <dbReference type="NCBI Taxonomy" id="230148"/>
    <lineage>
        <taxon>Eukaryota</taxon>
        <taxon>Metazoa</taxon>
        <taxon>Chordata</taxon>
        <taxon>Craniata</taxon>
        <taxon>Vertebrata</taxon>
        <taxon>Euteleostomi</taxon>
        <taxon>Actinopterygii</taxon>
        <taxon>Neopterygii</taxon>
        <taxon>Teleostei</taxon>
        <taxon>Neoteleostei</taxon>
        <taxon>Acanthomorphata</taxon>
        <taxon>Eupercaria</taxon>
        <taxon>Perciformes</taxon>
        <taxon>Cottioidei</taxon>
        <taxon>Cottales</taxon>
        <taxon>Liparidae</taxon>
        <taxon>Liparis</taxon>
    </lineage>
</organism>
<evidence type="ECO:0000256" key="2">
    <source>
        <dbReference type="ARBA" id="ARBA00022536"/>
    </source>
</evidence>
<dbReference type="CDD" id="cd00110">
    <property type="entry name" value="LamG"/>
    <property type="match status" value="1"/>
</dbReference>
<dbReference type="GO" id="GO:0016020">
    <property type="term" value="C:membrane"/>
    <property type="evidence" value="ECO:0007669"/>
    <property type="project" value="UniProtKB-SubCell"/>
</dbReference>
<dbReference type="PANTHER" id="PTHR15036:SF51">
    <property type="entry name" value="NEUREXIN-1"/>
    <property type="match status" value="1"/>
</dbReference>
<dbReference type="Gene3D" id="2.60.120.200">
    <property type="match status" value="2"/>
</dbReference>
<dbReference type="EMBL" id="SRLO01000347">
    <property type="protein sequence ID" value="TNN59838.1"/>
    <property type="molecule type" value="Genomic_DNA"/>
</dbReference>
<keyword evidence="5" id="KW-0472">Membrane</keyword>
<dbReference type="SUPFAM" id="SSF49899">
    <property type="entry name" value="Concanavalin A-like lectins/glucanases"/>
    <property type="match status" value="1"/>
</dbReference>